<protein>
    <recommendedName>
        <fullName evidence="3">FAS1 domain-containing protein</fullName>
    </recommendedName>
</protein>
<accession>A0A4Y7QFA1</accession>
<evidence type="ECO:0000256" key="2">
    <source>
        <dbReference type="SAM" id="SignalP"/>
    </source>
</evidence>
<dbReference type="PROSITE" id="PS50213">
    <property type="entry name" value="FAS1"/>
    <property type="match status" value="1"/>
</dbReference>
<dbReference type="Gene3D" id="2.30.180.10">
    <property type="entry name" value="FAS1 domain"/>
    <property type="match status" value="1"/>
</dbReference>
<evidence type="ECO:0000313" key="5">
    <source>
        <dbReference type="Proteomes" id="UP000294933"/>
    </source>
</evidence>
<dbReference type="VEuPathDB" id="FungiDB:BD410DRAFT_741606"/>
<dbReference type="Pfam" id="PF02469">
    <property type="entry name" value="Fasciclin"/>
    <property type="match status" value="1"/>
</dbReference>
<gene>
    <name evidence="4" type="ORF">BD410DRAFT_741606</name>
</gene>
<sequence>MHRTLLILMALPFMAASNPEQIMLNSPGSTMQDTFTPVTTEAPSLADILTIESSASIFYTYARETRLSELFTRTDTFNTILVPNNQAVMALARKPHQGPSPIDEDIKITEEEFDARSRQNVENWISAHIIPSRITLSQGAVYQTLREGCTVTVDLKDPKLDNGKRGNAVFNGNKSIISVREASNGFMYLIDGAIAA</sequence>
<dbReference type="InterPro" id="IPR040200">
    <property type="entry name" value="Mug57-like"/>
</dbReference>
<dbReference type="PANTHER" id="PTHR28156:SF1">
    <property type="entry name" value="FAS1 DOMAIN-CONTAINING PROTEIN YDR262W"/>
    <property type="match status" value="1"/>
</dbReference>
<dbReference type="OrthoDB" id="5551751at2759"/>
<dbReference type="InterPro" id="IPR036378">
    <property type="entry name" value="FAS1_dom_sf"/>
</dbReference>
<keyword evidence="5" id="KW-1185">Reference proteome</keyword>
<proteinExistence type="predicted"/>
<organism evidence="4 5">
    <name type="scientific">Rickenella mellea</name>
    <dbReference type="NCBI Taxonomy" id="50990"/>
    <lineage>
        <taxon>Eukaryota</taxon>
        <taxon>Fungi</taxon>
        <taxon>Dikarya</taxon>
        <taxon>Basidiomycota</taxon>
        <taxon>Agaricomycotina</taxon>
        <taxon>Agaricomycetes</taxon>
        <taxon>Hymenochaetales</taxon>
        <taxon>Rickenellaceae</taxon>
        <taxon>Rickenella</taxon>
    </lineage>
</organism>
<dbReference type="InterPro" id="IPR000782">
    <property type="entry name" value="FAS1_domain"/>
</dbReference>
<dbReference type="EMBL" id="ML170161">
    <property type="protein sequence ID" value="TDL26343.1"/>
    <property type="molecule type" value="Genomic_DNA"/>
</dbReference>
<dbReference type="AlphaFoldDB" id="A0A4Y7QFA1"/>
<feature type="domain" description="FAS1" evidence="3">
    <location>
        <begin position="42"/>
        <end position="194"/>
    </location>
</feature>
<name>A0A4Y7QFA1_9AGAM</name>
<dbReference type="PANTHER" id="PTHR28156">
    <property type="entry name" value="FAS1 DOMAIN-CONTAINING PROTEIN YDR262W"/>
    <property type="match status" value="1"/>
</dbReference>
<keyword evidence="1 2" id="KW-0732">Signal</keyword>
<evidence type="ECO:0000256" key="1">
    <source>
        <dbReference type="ARBA" id="ARBA00022729"/>
    </source>
</evidence>
<reference evidence="4 5" key="1">
    <citation type="submission" date="2018-06" db="EMBL/GenBank/DDBJ databases">
        <title>A transcriptomic atlas of mushroom development highlights an independent origin of complex multicellularity.</title>
        <authorList>
            <consortium name="DOE Joint Genome Institute"/>
            <person name="Krizsan K."/>
            <person name="Almasi E."/>
            <person name="Merenyi Z."/>
            <person name="Sahu N."/>
            <person name="Viragh M."/>
            <person name="Koszo T."/>
            <person name="Mondo S."/>
            <person name="Kiss B."/>
            <person name="Balint B."/>
            <person name="Kues U."/>
            <person name="Barry K."/>
            <person name="Hegedus J.C."/>
            <person name="Henrissat B."/>
            <person name="Johnson J."/>
            <person name="Lipzen A."/>
            <person name="Ohm R."/>
            <person name="Nagy I."/>
            <person name="Pangilinan J."/>
            <person name="Yan J."/>
            <person name="Xiong Y."/>
            <person name="Grigoriev I.V."/>
            <person name="Hibbett D.S."/>
            <person name="Nagy L.G."/>
        </authorList>
    </citation>
    <scope>NUCLEOTIDE SEQUENCE [LARGE SCALE GENOMIC DNA]</scope>
    <source>
        <strain evidence="4 5">SZMC22713</strain>
    </source>
</reference>
<evidence type="ECO:0000313" key="4">
    <source>
        <dbReference type="EMBL" id="TDL26343.1"/>
    </source>
</evidence>
<feature type="chain" id="PRO_5021306938" description="FAS1 domain-containing protein" evidence="2">
    <location>
        <begin position="17"/>
        <end position="196"/>
    </location>
</feature>
<dbReference type="SUPFAM" id="SSF82153">
    <property type="entry name" value="FAS1 domain"/>
    <property type="match status" value="1"/>
</dbReference>
<dbReference type="Proteomes" id="UP000294933">
    <property type="component" value="Unassembled WGS sequence"/>
</dbReference>
<evidence type="ECO:0000259" key="3">
    <source>
        <dbReference type="PROSITE" id="PS50213"/>
    </source>
</evidence>
<feature type="signal peptide" evidence="2">
    <location>
        <begin position="1"/>
        <end position="16"/>
    </location>
</feature>
<dbReference type="STRING" id="50990.A0A4Y7QFA1"/>